<dbReference type="EMBL" id="SZPQ01000078">
    <property type="protein sequence ID" value="TKI02438.1"/>
    <property type="molecule type" value="Genomic_DNA"/>
</dbReference>
<evidence type="ECO:0000313" key="2">
    <source>
        <dbReference type="Proteomes" id="UP000305202"/>
    </source>
</evidence>
<dbReference type="RefSeq" id="WP_136993019.1">
    <property type="nucleotide sequence ID" value="NZ_SZPQ01000078.1"/>
</dbReference>
<sequence>MTTYTEIAKRIAKIIISPDTAIGLTHGVLSVPQDLGYLAYGYFDTDSRFNRETERIRLINAIRFGILQNENFVRTIETVLDKFNQYVPENNRDGLYAKTGASVVGRAITNSLISKKIATSIAQRSSLMIALRGGVVGNILLAGGMAERSIYTSQRLQMTDPDIYYELRKKDYDFLYFLVEPALQPFIEALRVRRTQGNTAFNQIIELVEKEVRHGR</sequence>
<name>A0ABY2SHZ4_9HYPH</name>
<keyword evidence="2" id="KW-1185">Reference proteome</keyword>
<comment type="caution">
    <text evidence="1">The sequence shown here is derived from an EMBL/GenBank/DDBJ whole genome shotgun (WGS) entry which is preliminary data.</text>
</comment>
<protein>
    <submittedName>
        <fullName evidence="1">Uncharacterized protein</fullName>
    </submittedName>
</protein>
<proteinExistence type="predicted"/>
<dbReference type="Proteomes" id="UP000305202">
    <property type="component" value="Unassembled WGS sequence"/>
</dbReference>
<reference evidence="1 2" key="1">
    <citation type="submission" date="2019-04" db="EMBL/GenBank/DDBJ databases">
        <authorList>
            <person name="Li M."/>
            <person name="Gao C."/>
        </authorList>
    </citation>
    <scope>NUCLEOTIDE SEQUENCE [LARGE SCALE GENOMIC DNA]</scope>
    <source>
        <strain evidence="1 2">BGMRC 2031</strain>
    </source>
</reference>
<evidence type="ECO:0000313" key="1">
    <source>
        <dbReference type="EMBL" id="TKI02438.1"/>
    </source>
</evidence>
<organism evidence="1 2">
    <name type="scientific">Martelella alba</name>
    <dbReference type="NCBI Taxonomy" id="2590451"/>
    <lineage>
        <taxon>Bacteria</taxon>
        <taxon>Pseudomonadati</taxon>
        <taxon>Pseudomonadota</taxon>
        <taxon>Alphaproteobacteria</taxon>
        <taxon>Hyphomicrobiales</taxon>
        <taxon>Aurantimonadaceae</taxon>
        <taxon>Martelella</taxon>
    </lineage>
</organism>
<gene>
    <name evidence="1" type="ORF">FCN80_25020</name>
</gene>
<accession>A0ABY2SHZ4</accession>